<feature type="region of interest" description="Disordered" evidence="1">
    <location>
        <begin position="890"/>
        <end position="939"/>
    </location>
</feature>
<feature type="compositionally biased region" description="Basic and acidic residues" evidence="1">
    <location>
        <begin position="744"/>
        <end position="762"/>
    </location>
</feature>
<proteinExistence type="predicted"/>
<evidence type="ECO:0000313" key="2">
    <source>
        <dbReference type="EMBL" id="THV48755.1"/>
    </source>
</evidence>
<comment type="caution">
    <text evidence="2">The sequence shown here is derived from an EMBL/GenBank/DDBJ whole genome shotgun (WGS) entry which is preliminary data.</text>
</comment>
<sequence length="1330" mass="150608">MCIFRITTYYECWGQYTHLLICSNESSNNSELTPPQDRVLSALKCPNLKSEHINVGGSRCNCKINPQDFNTVCNRMWGGDFVGSVNCSMNPGSAVKFQFRGREWENCTNVEMLLRGGDRNVPDDYNPSAQAWSDSEWDGDNKQVDWRDKDWVTLAEKGMVMWQSRRTRKASNFQVPMTIGRTQLPEERQTYEEVQLEKNEMSSAGHNLTTPKGQKLPPWYNATTHHIDSIDAALVEWRRLNDQKKAAVDGPQHLPSRPPSVGQLQYQRVTSIPHMSQSENGRPLAMNPDLQNQQSVLSLLNATARTQPIFPTGPKAMPIRKAERSRRERMKSQGLQSGEKLTADTKMRSTIPPGPKVLPVWQLAQILKEKQEQEKKNLETPPGNHQQSLMDPATTAATRENNTQDLDASKVRLEVPAFLETSSAPVAAGENLHDERERGNDQRESGLSDQDNFQFLNTHIHSREDGCPATIETIKALGKPWNGVSEYVVSQEYNDTLPESDDRNFRFNSHTSPKQPAEKVQMVDINEASNSSPGDLYDASPHQASSTLVGNLQAAPYIASDPSRRGDLTPLELHQVEKSQAKCSNHDSHPYSSLSENKVDAERRADQHQEIAEQSRLQALEREQKTQDDIQTRRQSNVFVQEPSHSQENFQRKAFRKLQEIEEQSKIPGNSNKRDLLHNFSQLDAFLQDFTIPQQDTAREMWMAEKAEVDREFSKFCGAIATPSKEVTDSTQVRNNVVQQLRQDKVDEKNDAEDKSVEDRSLPQHKPSPANISRLSLKSELPYLFKNKRKTILMTKMLHDQDMKARFVQDVPFPQQIAASESWIIVANLIDRRLQKLLDQIKTCLVSEGVENYVEDVECDREEHRQVEEKILKNVNRKLDELLRKFERASKNREEKRVHEAQQQTNLNDRKSFKEQNQDGDGADLSNHTGRAEVTSDQQEVISTSLGDQAMEVIADADDEAGIEVQQKRKRDVQYFDNSPRTSVKKRKSGKNKLAVESEQARNQRLRDLYYSGLIPSMEDATVLEKADAAKLKVEDKRGQDTRKGNSQYSGPMISKDEKSGDNKPQTKNSGRKTWIDVDYEAQDKRLKTNRREPSQIVIPDTFHHSFQKEFPKLPNESKPEFRKRKLAAYIVSDEYKQRQSAVSGTRDSTLTNGQGQAGSDEDLSEYLPSELTGYTLGIKQSKLSNEVGTHAKEEKMRKPRLPRQAKNLSARQEYLRKQAARKLEEQRQQVGNVGNAGKDGMIGKLVEGRVGTDDQIPRNVSDNQGLADHGSEKNAYMKTEGGSQSQSRGGLGTQQELHSSNTHLPAVVQHKDAIMAGSNIETAIDLTSD</sequence>
<evidence type="ECO:0000256" key="1">
    <source>
        <dbReference type="SAM" id="MobiDB-lite"/>
    </source>
</evidence>
<dbReference type="Proteomes" id="UP000308671">
    <property type="component" value="Unassembled WGS sequence"/>
</dbReference>
<feature type="compositionally biased region" description="Basic and acidic residues" evidence="1">
    <location>
        <begin position="431"/>
        <end position="446"/>
    </location>
</feature>
<feature type="compositionally biased region" description="Basic and acidic residues" evidence="1">
    <location>
        <begin position="1033"/>
        <end position="1044"/>
    </location>
</feature>
<feature type="region of interest" description="Disordered" evidence="1">
    <location>
        <begin position="1033"/>
        <end position="1077"/>
    </location>
</feature>
<keyword evidence="3" id="KW-1185">Reference proteome</keyword>
<protein>
    <submittedName>
        <fullName evidence="2">Uncharacterized protein</fullName>
    </submittedName>
</protein>
<feature type="region of interest" description="Disordered" evidence="1">
    <location>
        <begin position="1136"/>
        <end position="1163"/>
    </location>
</feature>
<feature type="compositionally biased region" description="Polar residues" evidence="1">
    <location>
        <begin position="1139"/>
        <end position="1155"/>
    </location>
</feature>
<dbReference type="OrthoDB" id="3547554at2759"/>
<feature type="region of interest" description="Disordered" evidence="1">
    <location>
        <begin position="372"/>
        <end position="391"/>
    </location>
</feature>
<feature type="region of interest" description="Disordered" evidence="1">
    <location>
        <begin position="744"/>
        <end position="771"/>
    </location>
</feature>
<feature type="region of interest" description="Disordered" evidence="1">
    <location>
        <begin position="1251"/>
        <end position="1304"/>
    </location>
</feature>
<dbReference type="EMBL" id="PQXL01000229">
    <property type="protein sequence ID" value="THV48755.1"/>
    <property type="molecule type" value="Genomic_DNA"/>
</dbReference>
<gene>
    <name evidence="2" type="ORF">BGAL_0229g00030</name>
</gene>
<feature type="region of interest" description="Disordered" evidence="1">
    <location>
        <begin position="577"/>
        <end position="609"/>
    </location>
</feature>
<feature type="compositionally biased region" description="Basic and acidic residues" evidence="1">
    <location>
        <begin position="597"/>
        <end position="609"/>
    </location>
</feature>
<feature type="compositionally biased region" description="Basic and acidic residues" evidence="1">
    <location>
        <begin position="577"/>
        <end position="589"/>
    </location>
</feature>
<reference evidence="2 3" key="1">
    <citation type="submission" date="2017-12" db="EMBL/GenBank/DDBJ databases">
        <title>Comparative genomics of Botrytis spp.</title>
        <authorList>
            <person name="Valero-Jimenez C.A."/>
            <person name="Tapia P."/>
            <person name="Veloso J."/>
            <person name="Silva-Moreno E."/>
            <person name="Staats M."/>
            <person name="Valdes J.H."/>
            <person name="Van Kan J.A.L."/>
        </authorList>
    </citation>
    <scope>NUCLEOTIDE SEQUENCE [LARGE SCALE GENOMIC DNA]</scope>
    <source>
        <strain evidence="2 3">MUCL435</strain>
    </source>
</reference>
<name>A0A4S8QYM4_9HELO</name>
<feature type="compositionally biased region" description="Basic and acidic residues" evidence="1">
    <location>
        <begin position="890"/>
        <end position="900"/>
    </location>
</feature>
<organism evidence="2 3">
    <name type="scientific">Botrytis galanthina</name>
    <dbReference type="NCBI Taxonomy" id="278940"/>
    <lineage>
        <taxon>Eukaryota</taxon>
        <taxon>Fungi</taxon>
        <taxon>Dikarya</taxon>
        <taxon>Ascomycota</taxon>
        <taxon>Pezizomycotina</taxon>
        <taxon>Leotiomycetes</taxon>
        <taxon>Helotiales</taxon>
        <taxon>Sclerotiniaceae</taxon>
        <taxon>Botrytis</taxon>
    </lineage>
</organism>
<feature type="compositionally biased region" description="Basic and acidic residues" evidence="1">
    <location>
        <begin position="908"/>
        <end position="917"/>
    </location>
</feature>
<feature type="region of interest" description="Disordered" evidence="1">
    <location>
        <begin position="307"/>
        <end position="356"/>
    </location>
</feature>
<accession>A0A4S8QYM4</accession>
<feature type="region of interest" description="Disordered" evidence="1">
    <location>
        <begin position="499"/>
        <end position="518"/>
    </location>
</feature>
<feature type="region of interest" description="Disordered" evidence="1">
    <location>
        <begin position="421"/>
        <end position="450"/>
    </location>
</feature>
<feature type="region of interest" description="Disordered" evidence="1">
    <location>
        <begin position="966"/>
        <end position="1000"/>
    </location>
</feature>
<evidence type="ECO:0000313" key="3">
    <source>
        <dbReference type="Proteomes" id="UP000308671"/>
    </source>
</evidence>